<keyword evidence="10" id="KW-0540">Nuclease</keyword>
<evidence type="ECO:0000256" key="6">
    <source>
        <dbReference type="ARBA" id="ARBA00023242"/>
    </source>
</evidence>
<dbReference type="Pfam" id="PF14520">
    <property type="entry name" value="HHH_5"/>
    <property type="match status" value="1"/>
</dbReference>
<evidence type="ECO:0000313" key="10">
    <source>
        <dbReference type="EMBL" id="KAJ1964432.1"/>
    </source>
</evidence>
<dbReference type="GO" id="GO:0006289">
    <property type="term" value="P:nucleotide-excision repair"/>
    <property type="evidence" value="ECO:0007669"/>
    <property type="project" value="UniProtKB-ARBA"/>
</dbReference>
<dbReference type="InterPro" id="IPR047260">
    <property type="entry name" value="ERCC1-like_central_dom"/>
</dbReference>
<dbReference type="CDD" id="cd22325">
    <property type="entry name" value="ERCC1_C-like"/>
    <property type="match status" value="1"/>
</dbReference>
<reference evidence="10" key="1">
    <citation type="submission" date="2022-07" db="EMBL/GenBank/DDBJ databases">
        <title>Phylogenomic reconstructions and comparative analyses of Kickxellomycotina fungi.</title>
        <authorList>
            <person name="Reynolds N.K."/>
            <person name="Stajich J.E."/>
            <person name="Barry K."/>
            <person name="Grigoriev I.V."/>
            <person name="Crous P."/>
            <person name="Smith M.E."/>
        </authorList>
    </citation>
    <scope>NUCLEOTIDE SEQUENCE</scope>
    <source>
        <strain evidence="10">RSA 1196</strain>
    </source>
</reference>
<evidence type="ECO:0000256" key="2">
    <source>
        <dbReference type="ARBA" id="ARBA00008283"/>
    </source>
</evidence>
<dbReference type="GO" id="GO:0003697">
    <property type="term" value="F:single-stranded DNA binding"/>
    <property type="evidence" value="ECO:0007669"/>
    <property type="project" value="TreeGrafter"/>
</dbReference>
<organism evidence="10 11">
    <name type="scientific">Dispira parvispora</name>
    <dbReference type="NCBI Taxonomy" id="1520584"/>
    <lineage>
        <taxon>Eukaryota</taxon>
        <taxon>Fungi</taxon>
        <taxon>Fungi incertae sedis</taxon>
        <taxon>Zoopagomycota</taxon>
        <taxon>Kickxellomycotina</taxon>
        <taxon>Dimargaritomycetes</taxon>
        <taxon>Dimargaritales</taxon>
        <taxon>Dimargaritaceae</taxon>
        <taxon>Dispira</taxon>
    </lineage>
</organism>
<feature type="region of interest" description="Disordered" evidence="8">
    <location>
        <begin position="1"/>
        <end position="39"/>
    </location>
</feature>
<name>A0A9W8API7_9FUNG</name>
<dbReference type="GO" id="GO:0003684">
    <property type="term" value="F:damaged DNA binding"/>
    <property type="evidence" value="ECO:0007669"/>
    <property type="project" value="InterPro"/>
</dbReference>
<dbReference type="PANTHER" id="PTHR12749">
    <property type="entry name" value="EXCISION REPAIR CROSS-COMPLEMENTING 1 ERCC1"/>
    <property type="match status" value="1"/>
</dbReference>
<dbReference type="GO" id="GO:0006302">
    <property type="term" value="P:double-strand break repair"/>
    <property type="evidence" value="ECO:0007669"/>
    <property type="project" value="UniProtKB-ARBA"/>
</dbReference>
<feature type="compositionally biased region" description="Low complexity" evidence="8">
    <location>
        <begin position="1"/>
        <end position="29"/>
    </location>
</feature>
<dbReference type="SUPFAM" id="SSF52980">
    <property type="entry name" value="Restriction endonuclease-like"/>
    <property type="match status" value="1"/>
</dbReference>
<dbReference type="GO" id="GO:0000110">
    <property type="term" value="C:nucleotide-excision repair factor 1 complex"/>
    <property type="evidence" value="ECO:0007669"/>
    <property type="project" value="TreeGrafter"/>
</dbReference>
<dbReference type="GO" id="GO:0070522">
    <property type="term" value="C:ERCC4-ERCC1 complex"/>
    <property type="evidence" value="ECO:0007669"/>
    <property type="project" value="TreeGrafter"/>
</dbReference>
<protein>
    <recommendedName>
        <fullName evidence="7">DNA excision repair protein ERCC-1</fullName>
    </recommendedName>
</protein>
<evidence type="ECO:0000256" key="3">
    <source>
        <dbReference type="ARBA" id="ARBA00022763"/>
    </source>
</evidence>
<dbReference type="GO" id="GO:0004519">
    <property type="term" value="F:endonuclease activity"/>
    <property type="evidence" value="ECO:0007669"/>
    <property type="project" value="UniProtKB-KW"/>
</dbReference>
<proteinExistence type="inferred from homology"/>
<keyword evidence="5" id="KW-0234">DNA repair</keyword>
<dbReference type="NCBIfam" id="TIGR00597">
    <property type="entry name" value="rad10"/>
    <property type="match status" value="1"/>
</dbReference>
<dbReference type="Pfam" id="PF03834">
    <property type="entry name" value="Rad10"/>
    <property type="match status" value="1"/>
</dbReference>
<comment type="caution">
    <text evidence="10">The sequence shown here is derived from an EMBL/GenBank/DDBJ whole genome shotgun (WGS) entry which is preliminary data.</text>
</comment>
<evidence type="ECO:0000256" key="7">
    <source>
        <dbReference type="ARBA" id="ARBA00071993"/>
    </source>
</evidence>
<comment type="subcellular location">
    <subcellularLocation>
        <location evidence="1">Nucleus</location>
    </subcellularLocation>
</comment>
<feature type="domain" description="ERCC1-like central" evidence="9">
    <location>
        <begin position="83"/>
        <end position="195"/>
    </location>
</feature>
<evidence type="ECO:0000256" key="5">
    <source>
        <dbReference type="ARBA" id="ARBA00023204"/>
    </source>
</evidence>
<evidence type="ECO:0000256" key="1">
    <source>
        <dbReference type="ARBA" id="ARBA00004123"/>
    </source>
</evidence>
<comment type="similarity">
    <text evidence="2">Belongs to the ERCC1/RAD10/SWI10 family.</text>
</comment>
<dbReference type="Proteomes" id="UP001150925">
    <property type="component" value="Unassembled WGS sequence"/>
</dbReference>
<dbReference type="PANTHER" id="PTHR12749:SF0">
    <property type="entry name" value="DNA EXCISION REPAIR PROTEIN ERCC-1"/>
    <property type="match status" value="1"/>
</dbReference>
<dbReference type="AlphaFoldDB" id="A0A9W8API7"/>
<dbReference type="Gene3D" id="1.10.150.20">
    <property type="entry name" value="5' to 3' exonuclease, C-terminal subdomain"/>
    <property type="match status" value="1"/>
</dbReference>
<evidence type="ECO:0000259" key="9">
    <source>
        <dbReference type="Pfam" id="PF03834"/>
    </source>
</evidence>
<dbReference type="InterPro" id="IPR010994">
    <property type="entry name" value="RuvA_2-like"/>
</dbReference>
<evidence type="ECO:0000313" key="11">
    <source>
        <dbReference type="Proteomes" id="UP001150925"/>
    </source>
</evidence>
<keyword evidence="10" id="KW-0378">Hydrolase</keyword>
<keyword evidence="4" id="KW-0238">DNA-binding</keyword>
<sequence>MSAENLSNSSSAATDSPASAAPSHSAAEAHNVVTSTSTQSIFHPTNARVSQQVLDFVPTTAPTSQSLTQAQSSPSRAPATHAVIVNSCQRGNPVLDHIRNVPWEYGDIVPDYQVGQTSCVLFLSLRYHRLHPEYVGLRVDQLRDRYLLRILLVLVDVEDNQSSLRELQHMAVQRQLTTILAWSSEEAGRYIESFKAFENKPPDSIREKVEDAYFPRLTDCLTSVRSVNKTDVVTLASNFDSFYNIAKATPQELSLCPGFGEQKTQRLRDALTQPFVNKSR</sequence>
<dbReference type="InterPro" id="IPR004579">
    <property type="entry name" value="ERCC1/RAD10/SWI10"/>
</dbReference>
<dbReference type="SUPFAM" id="SSF47781">
    <property type="entry name" value="RuvA domain 2-like"/>
    <property type="match status" value="1"/>
</dbReference>
<dbReference type="Gene3D" id="3.40.50.10130">
    <property type="match status" value="1"/>
</dbReference>
<evidence type="ECO:0000256" key="8">
    <source>
        <dbReference type="SAM" id="MobiDB-lite"/>
    </source>
</evidence>
<dbReference type="InterPro" id="IPR011335">
    <property type="entry name" value="Restrct_endonuc-II-like"/>
</dbReference>
<keyword evidence="10" id="KW-0255">Endonuclease</keyword>
<dbReference type="FunFam" id="1.10.150.20:FF:000017">
    <property type="entry name" value="DNA excision repair protein ERCC-1"/>
    <property type="match status" value="1"/>
</dbReference>
<accession>A0A9W8API7</accession>
<dbReference type="FunFam" id="3.40.50.10130:FF:000001">
    <property type="entry name" value="DNA excision repair protein ERCC-1"/>
    <property type="match status" value="1"/>
</dbReference>
<keyword evidence="11" id="KW-1185">Reference proteome</keyword>
<evidence type="ECO:0000256" key="4">
    <source>
        <dbReference type="ARBA" id="ARBA00023125"/>
    </source>
</evidence>
<dbReference type="EMBL" id="JANBPY010000700">
    <property type="protein sequence ID" value="KAJ1964432.1"/>
    <property type="molecule type" value="Genomic_DNA"/>
</dbReference>
<dbReference type="OrthoDB" id="10262814at2759"/>
<keyword evidence="3" id="KW-0227">DNA damage</keyword>
<dbReference type="GO" id="GO:0070914">
    <property type="term" value="P:UV-damage excision repair"/>
    <property type="evidence" value="ECO:0007669"/>
    <property type="project" value="TreeGrafter"/>
</dbReference>
<gene>
    <name evidence="10" type="primary">RAD10</name>
    <name evidence="10" type="ORF">IWQ62_002930</name>
</gene>
<dbReference type="GO" id="GO:0006312">
    <property type="term" value="P:mitotic recombination"/>
    <property type="evidence" value="ECO:0007669"/>
    <property type="project" value="TreeGrafter"/>
</dbReference>
<keyword evidence="6" id="KW-0539">Nucleus</keyword>